<evidence type="ECO:0000256" key="2">
    <source>
        <dbReference type="SAM" id="Phobius"/>
    </source>
</evidence>
<keyword evidence="2" id="KW-0472">Membrane</keyword>
<proteinExistence type="predicted"/>
<keyword evidence="2" id="KW-0812">Transmembrane</keyword>
<feature type="transmembrane region" description="Helical" evidence="2">
    <location>
        <begin position="12"/>
        <end position="30"/>
    </location>
</feature>
<dbReference type="OrthoDB" id="190630at2"/>
<dbReference type="Proteomes" id="UP000306196">
    <property type="component" value="Unassembled WGS sequence"/>
</dbReference>
<evidence type="ECO:0000313" key="4">
    <source>
        <dbReference type="Proteomes" id="UP000306196"/>
    </source>
</evidence>
<comment type="caution">
    <text evidence="3">The sequence shown here is derived from an EMBL/GenBank/DDBJ whole genome shotgun (WGS) entry which is preliminary data.</text>
</comment>
<gene>
    <name evidence="3" type="ORF">FEM03_12430</name>
</gene>
<organism evidence="3 4">
    <name type="scientific">Phragmitibacter flavus</name>
    <dbReference type="NCBI Taxonomy" id="2576071"/>
    <lineage>
        <taxon>Bacteria</taxon>
        <taxon>Pseudomonadati</taxon>
        <taxon>Verrucomicrobiota</taxon>
        <taxon>Verrucomicrobiia</taxon>
        <taxon>Verrucomicrobiales</taxon>
        <taxon>Verrucomicrobiaceae</taxon>
        <taxon>Phragmitibacter</taxon>
    </lineage>
</organism>
<feature type="region of interest" description="Disordered" evidence="1">
    <location>
        <begin position="183"/>
        <end position="219"/>
    </location>
</feature>
<protein>
    <submittedName>
        <fullName evidence="3">Uncharacterized protein</fullName>
    </submittedName>
</protein>
<reference evidence="3 4" key="1">
    <citation type="submission" date="2019-05" db="EMBL/GenBank/DDBJ databases">
        <title>Verrucobacter flavum gen. nov., sp. nov. a new member of the family Verrucomicrobiaceae.</title>
        <authorList>
            <person name="Szuroczki S."/>
            <person name="Abbaszade G."/>
            <person name="Szabo A."/>
            <person name="Felfoldi T."/>
            <person name="Schumann P."/>
            <person name="Boka K."/>
            <person name="Keki Z."/>
            <person name="Toumi M."/>
            <person name="Toth E."/>
        </authorList>
    </citation>
    <scope>NUCLEOTIDE SEQUENCE [LARGE SCALE GENOMIC DNA]</scope>
    <source>
        <strain evidence="3 4">MG-N-17</strain>
    </source>
</reference>
<feature type="compositionally biased region" description="Basic and acidic residues" evidence="1">
    <location>
        <begin position="205"/>
        <end position="219"/>
    </location>
</feature>
<keyword evidence="2" id="KW-1133">Transmembrane helix</keyword>
<dbReference type="EMBL" id="VAUV01000008">
    <property type="protein sequence ID" value="TLD70525.1"/>
    <property type="molecule type" value="Genomic_DNA"/>
</dbReference>
<evidence type="ECO:0000256" key="1">
    <source>
        <dbReference type="SAM" id="MobiDB-lite"/>
    </source>
</evidence>
<accession>A0A5R8KEV8</accession>
<dbReference type="AlphaFoldDB" id="A0A5R8KEV8"/>
<sequence>MRKWIHRGSKWLPWLIVGVCAVYFGLLGGWRDATVGRFHRKAIELFSDTEGIAKVEVFLLKGEAVDEREETFPLRPYGSTTPVYGSVTLTESELDEFLELWSYQAPNYWSQAMCHGAVYGYRLYRGGRLAGETSICWECCNFYVTAYPGMSGWYGFMADSKSAKDLLAFCDARLPYKRYEKAAEKEESEQAGIDQPATRSQSKSEGSDKPQPEAEGRSR</sequence>
<dbReference type="RefSeq" id="WP_138086582.1">
    <property type="nucleotide sequence ID" value="NZ_VAUV01000008.1"/>
</dbReference>
<keyword evidence="4" id="KW-1185">Reference proteome</keyword>
<evidence type="ECO:0000313" key="3">
    <source>
        <dbReference type="EMBL" id="TLD70525.1"/>
    </source>
</evidence>
<name>A0A5R8KEV8_9BACT</name>